<comment type="cofactor">
    <cofactor evidence="16">
        <name>Cu cation</name>
        <dbReference type="ChEBI" id="CHEBI:23378"/>
    </cofactor>
    <text evidence="16">Binds a copper A center.</text>
</comment>
<evidence type="ECO:0000256" key="15">
    <source>
        <dbReference type="RuleBase" id="RU000456"/>
    </source>
</evidence>
<proteinExistence type="inferred from homology"/>
<keyword evidence="5 15" id="KW-0679">Respiratory chain</keyword>
<keyword evidence="9 15" id="KW-0249">Electron transport</keyword>
<dbReference type="PANTHER" id="PTHR22888">
    <property type="entry name" value="CYTOCHROME C OXIDASE, SUBUNIT II"/>
    <property type="match status" value="1"/>
</dbReference>
<dbReference type="PANTHER" id="PTHR22888:SF9">
    <property type="entry name" value="CYTOCHROME C OXIDASE SUBUNIT 2"/>
    <property type="match status" value="1"/>
</dbReference>
<comment type="catalytic activity">
    <reaction evidence="14 16">
        <text>4 Fe(II)-[cytochrome c] + O2 + 8 H(+)(in) = 4 Fe(III)-[cytochrome c] + 2 H2O + 4 H(+)(out)</text>
        <dbReference type="Rhea" id="RHEA:11436"/>
        <dbReference type="Rhea" id="RHEA-COMP:10350"/>
        <dbReference type="Rhea" id="RHEA-COMP:14399"/>
        <dbReference type="ChEBI" id="CHEBI:15377"/>
        <dbReference type="ChEBI" id="CHEBI:15378"/>
        <dbReference type="ChEBI" id="CHEBI:15379"/>
        <dbReference type="ChEBI" id="CHEBI:29033"/>
        <dbReference type="ChEBI" id="CHEBI:29034"/>
        <dbReference type="EC" id="7.1.1.9"/>
    </reaction>
</comment>
<evidence type="ECO:0000256" key="4">
    <source>
        <dbReference type="ARBA" id="ARBA00022448"/>
    </source>
</evidence>
<dbReference type="GO" id="GO:0042773">
    <property type="term" value="P:ATP synthesis coupled electron transport"/>
    <property type="evidence" value="ECO:0007669"/>
    <property type="project" value="TreeGrafter"/>
</dbReference>
<comment type="cofactor">
    <cofactor evidence="1">
        <name>heme</name>
        <dbReference type="ChEBI" id="CHEBI:30413"/>
    </cofactor>
</comment>
<comment type="caution">
    <text evidence="21">The sequence shown here is derived from an EMBL/GenBank/DDBJ whole genome shotgun (WGS) entry which is preliminary data.</text>
</comment>
<dbReference type="EMBL" id="RJKX01000014">
    <property type="protein sequence ID" value="ROP91105.1"/>
    <property type="molecule type" value="Genomic_DNA"/>
</dbReference>
<evidence type="ECO:0000313" key="21">
    <source>
        <dbReference type="EMBL" id="ROP91105.1"/>
    </source>
</evidence>
<keyword evidence="8" id="KW-1278">Translocase</keyword>
<evidence type="ECO:0000256" key="8">
    <source>
        <dbReference type="ARBA" id="ARBA00022967"/>
    </source>
</evidence>
<evidence type="ECO:0000256" key="16">
    <source>
        <dbReference type="RuleBase" id="RU004024"/>
    </source>
</evidence>
<evidence type="ECO:0000313" key="22">
    <source>
        <dbReference type="Proteomes" id="UP000278222"/>
    </source>
</evidence>
<protein>
    <recommendedName>
        <fullName evidence="16">Cytochrome c oxidase subunit 2</fullName>
        <ecNumber evidence="16">7.1.1.9</ecNumber>
    </recommendedName>
</protein>
<evidence type="ECO:0000256" key="10">
    <source>
        <dbReference type="ARBA" id="ARBA00022989"/>
    </source>
</evidence>
<accession>A0A3N1LPG6</accession>
<comment type="similarity">
    <text evidence="3 15">Belongs to the cytochrome c oxidase subunit 2 family.</text>
</comment>
<keyword evidence="18" id="KW-0732">Signal</keyword>
<feature type="transmembrane region" description="Helical" evidence="17">
    <location>
        <begin position="48"/>
        <end position="72"/>
    </location>
</feature>
<evidence type="ECO:0000259" key="19">
    <source>
        <dbReference type="PROSITE" id="PS50857"/>
    </source>
</evidence>
<feature type="signal peptide" evidence="18">
    <location>
        <begin position="1"/>
        <end position="24"/>
    </location>
</feature>
<dbReference type="GO" id="GO:0005507">
    <property type="term" value="F:copper ion binding"/>
    <property type="evidence" value="ECO:0007669"/>
    <property type="project" value="InterPro"/>
</dbReference>
<evidence type="ECO:0000256" key="1">
    <source>
        <dbReference type="ARBA" id="ARBA00001971"/>
    </source>
</evidence>
<dbReference type="Gene3D" id="1.10.287.90">
    <property type="match status" value="1"/>
</dbReference>
<feature type="domain" description="Cytochrome oxidase subunit II transmembrane region profile" evidence="20">
    <location>
        <begin position="26"/>
        <end position="121"/>
    </location>
</feature>
<sequence>MMLRGKWIAAAAAFGAMAASGAWATEPAPWAFGFQTAATPVKAAMSSFHGMLLVVITLITIFVLGLLAWVVIRFRADRNPNPSKTTHNTLIEVVWTVVPVLILVIIAIPSFRLLYFLDRNPDAEMTIKVVGHQWYWQYEYPDQDGIKFDSYMIPVADLKPGQKRLLEVDNRLVLPVGTTIRVLVTGNDVMHSWFVPSLGVQNYAFPGRTNETWIKLEREGVYYGQCNQICGVNHGFMPIAVEGVSKEAFQRWVGEAKKKFAGGETAPEPVRLARIAD</sequence>
<dbReference type="InterPro" id="IPR008972">
    <property type="entry name" value="Cupredoxin"/>
</dbReference>
<evidence type="ECO:0000256" key="13">
    <source>
        <dbReference type="ARBA" id="ARBA00024688"/>
    </source>
</evidence>
<dbReference type="Pfam" id="PF02790">
    <property type="entry name" value="COX2_TM"/>
    <property type="match status" value="1"/>
</dbReference>
<dbReference type="InterPro" id="IPR014222">
    <property type="entry name" value="Cyt_c_oxidase_su2"/>
</dbReference>
<dbReference type="InterPro" id="IPR002429">
    <property type="entry name" value="CcO_II-like_C"/>
</dbReference>
<dbReference type="NCBIfam" id="TIGR02866">
    <property type="entry name" value="CoxB"/>
    <property type="match status" value="1"/>
</dbReference>
<feature type="transmembrane region" description="Helical" evidence="17">
    <location>
        <begin position="93"/>
        <end position="117"/>
    </location>
</feature>
<evidence type="ECO:0000256" key="11">
    <source>
        <dbReference type="ARBA" id="ARBA00023008"/>
    </source>
</evidence>
<comment type="function">
    <text evidence="13 16">Subunits I and II form the functional core of the enzyme complex. Electrons originating in cytochrome c are transferred via heme a and Cu(A) to the binuclear center formed by heme a3 and Cu(B).</text>
</comment>
<evidence type="ECO:0000256" key="9">
    <source>
        <dbReference type="ARBA" id="ARBA00022982"/>
    </source>
</evidence>
<evidence type="ECO:0000256" key="12">
    <source>
        <dbReference type="ARBA" id="ARBA00023136"/>
    </source>
</evidence>
<dbReference type="AlphaFoldDB" id="A0A3N1LPG6"/>
<evidence type="ECO:0000256" key="14">
    <source>
        <dbReference type="ARBA" id="ARBA00047816"/>
    </source>
</evidence>
<dbReference type="InterPro" id="IPR034210">
    <property type="entry name" value="CcO_II_C"/>
</dbReference>
<dbReference type="GO" id="GO:0004129">
    <property type="term" value="F:cytochrome-c oxidase activity"/>
    <property type="evidence" value="ECO:0007669"/>
    <property type="project" value="UniProtKB-EC"/>
</dbReference>
<dbReference type="InterPro" id="IPR001505">
    <property type="entry name" value="Copper_CuA"/>
</dbReference>
<dbReference type="EC" id="7.1.1.9" evidence="16"/>
<dbReference type="PRINTS" id="PR01166">
    <property type="entry name" value="CYCOXIDASEII"/>
</dbReference>
<organism evidence="21 22">
    <name type="scientific">Stella humosa</name>
    <dbReference type="NCBI Taxonomy" id="94"/>
    <lineage>
        <taxon>Bacteria</taxon>
        <taxon>Pseudomonadati</taxon>
        <taxon>Pseudomonadota</taxon>
        <taxon>Alphaproteobacteria</taxon>
        <taxon>Rhodospirillales</taxon>
        <taxon>Stellaceae</taxon>
        <taxon>Stella</taxon>
    </lineage>
</organism>
<keyword evidence="12 17" id="KW-0472">Membrane</keyword>
<evidence type="ECO:0000256" key="6">
    <source>
        <dbReference type="ARBA" id="ARBA00022692"/>
    </source>
</evidence>
<reference evidence="21 22" key="1">
    <citation type="submission" date="2018-11" db="EMBL/GenBank/DDBJ databases">
        <title>Genomic Encyclopedia of Type Strains, Phase IV (KMG-IV): sequencing the most valuable type-strain genomes for metagenomic binning, comparative biology and taxonomic classification.</title>
        <authorList>
            <person name="Goeker M."/>
        </authorList>
    </citation>
    <scope>NUCLEOTIDE SEQUENCE [LARGE SCALE GENOMIC DNA]</scope>
    <source>
        <strain evidence="21 22">DSM 5900</strain>
    </source>
</reference>
<dbReference type="GO" id="GO:0005886">
    <property type="term" value="C:plasma membrane"/>
    <property type="evidence" value="ECO:0007669"/>
    <property type="project" value="UniProtKB-SubCell"/>
</dbReference>
<dbReference type="CDD" id="cd13912">
    <property type="entry name" value="CcO_II_C"/>
    <property type="match status" value="1"/>
</dbReference>
<evidence type="ECO:0000256" key="7">
    <source>
        <dbReference type="ARBA" id="ARBA00022723"/>
    </source>
</evidence>
<evidence type="ECO:0000256" key="18">
    <source>
        <dbReference type="SAM" id="SignalP"/>
    </source>
</evidence>
<evidence type="ECO:0000256" key="17">
    <source>
        <dbReference type="SAM" id="Phobius"/>
    </source>
</evidence>
<evidence type="ECO:0000256" key="5">
    <source>
        <dbReference type="ARBA" id="ARBA00022660"/>
    </source>
</evidence>
<dbReference type="Gene3D" id="2.60.40.420">
    <property type="entry name" value="Cupredoxins - blue copper proteins"/>
    <property type="match status" value="1"/>
</dbReference>
<dbReference type="PROSITE" id="PS00078">
    <property type="entry name" value="COX2"/>
    <property type="match status" value="1"/>
</dbReference>
<comment type="subcellular location">
    <subcellularLocation>
        <location evidence="15">Cell membrane</location>
        <topology evidence="15">Multi-pass membrane protein</topology>
    </subcellularLocation>
    <subcellularLocation>
        <location evidence="2">Membrane</location>
        <topology evidence="2">Multi-pass membrane protein</topology>
    </subcellularLocation>
</comment>
<keyword evidence="6 15" id="KW-0812">Transmembrane</keyword>
<evidence type="ECO:0000256" key="3">
    <source>
        <dbReference type="ARBA" id="ARBA00007866"/>
    </source>
</evidence>
<dbReference type="OrthoDB" id="9781261at2"/>
<dbReference type="GO" id="GO:0016491">
    <property type="term" value="F:oxidoreductase activity"/>
    <property type="evidence" value="ECO:0007669"/>
    <property type="project" value="InterPro"/>
</dbReference>
<dbReference type="InterPro" id="IPR036257">
    <property type="entry name" value="Cyt_c_oxidase_su2_TM_sf"/>
</dbReference>
<dbReference type="FunFam" id="2.60.40.420:FF:000001">
    <property type="entry name" value="Cytochrome c oxidase subunit 2"/>
    <property type="match status" value="1"/>
</dbReference>
<dbReference type="PROSITE" id="PS50999">
    <property type="entry name" value="COX2_TM"/>
    <property type="match status" value="1"/>
</dbReference>
<dbReference type="InterPro" id="IPR011759">
    <property type="entry name" value="Cyt_c_oxidase_su2_TM_dom"/>
</dbReference>
<keyword evidence="11 16" id="KW-0186">Copper</keyword>
<keyword evidence="22" id="KW-1185">Reference proteome</keyword>
<gene>
    <name evidence="21" type="ORF">EDC65_2968</name>
</gene>
<dbReference type="SUPFAM" id="SSF81464">
    <property type="entry name" value="Cytochrome c oxidase subunit II-like, transmembrane region"/>
    <property type="match status" value="1"/>
</dbReference>
<keyword evidence="7 16" id="KW-0479">Metal-binding</keyword>
<dbReference type="Pfam" id="PF00116">
    <property type="entry name" value="COX2"/>
    <property type="match status" value="1"/>
</dbReference>
<dbReference type="Proteomes" id="UP000278222">
    <property type="component" value="Unassembled WGS sequence"/>
</dbReference>
<evidence type="ECO:0000259" key="20">
    <source>
        <dbReference type="PROSITE" id="PS50999"/>
    </source>
</evidence>
<keyword evidence="10 17" id="KW-1133">Transmembrane helix</keyword>
<dbReference type="SUPFAM" id="SSF49503">
    <property type="entry name" value="Cupredoxins"/>
    <property type="match status" value="1"/>
</dbReference>
<keyword evidence="4 15" id="KW-0813">Transport</keyword>
<dbReference type="PROSITE" id="PS50857">
    <property type="entry name" value="COX2_CUA"/>
    <property type="match status" value="1"/>
</dbReference>
<name>A0A3N1LPG6_9PROT</name>
<evidence type="ECO:0000256" key="2">
    <source>
        <dbReference type="ARBA" id="ARBA00004141"/>
    </source>
</evidence>
<feature type="domain" description="Cytochrome oxidase subunit II copper A binding" evidence="19">
    <location>
        <begin position="122"/>
        <end position="255"/>
    </location>
</feature>
<dbReference type="InterPro" id="IPR045187">
    <property type="entry name" value="CcO_II"/>
</dbReference>
<feature type="chain" id="PRO_5018088790" description="Cytochrome c oxidase subunit 2" evidence="18">
    <location>
        <begin position="25"/>
        <end position="277"/>
    </location>
</feature>